<evidence type="ECO:0000313" key="10">
    <source>
        <dbReference type="Proteomes" id="UP000095209"/>
    </source>
</evidence>
<dbReference type="Pfam" id="PF01899">
    <property type="entry name" value="MNHE"/>
    <property type="match status" value="1"/>
</dbReference>
<dbReference type="GO" id="GO:0015297">
    <property type="term" value="F:antiporter activity"/>
    <property type="evidence" value="ECO:0007669"/>
    <property type="project" value="UniProtKB-KW"/>
</dbReference>
<dbReference type="Proteomes" id="UP000095209">
    <property type="component" value="Unassembled WGS sequence"/>
</dbReference>
<keyword evidence="3" id="KW-0050">Antiport</keyword>
<keyword evidence="4" id="KW-1003">Cell membrane</keyword>
<sequence>MNFQIILNILVAFIWMFLWETFDFSTFVIGYFVGMFLLFLMRRFIPDSFYLDRVYAICKLILLFIKELILANLSVVKFVYKPNLKTDTKPGIFALPIDLKTNWEITLLANLITLTPGTLSVAVSNDYSVIYIHAMDIPNVEEQIDGIKNTFEKAIMEVTR</sequence>
<name>A0A1E5LHY9_9BACI</name>
<evidence type="ECO:0000256" key="1">
    <source>
        <dbReference type="ARBA" id="ARBA00004651"/>
    </source>
</evidence>
<evidence type="ECO:0000256" key="3">
    <source>
        <dbReference type="ARBA" id="ARBA00022449"/>
    </source>
</evidence>
<evidence type="ECO:0000256" key="4">
    <source>
        <dbReference type="ARBA" id="ARBA00022475"/>
    </source>
</evidence>
<dbReference type="GO" id="GO:0005886">
    <property type="term" value="C:plasma membrane"/>
    <property type="evidence" value="ECO:0007669"/>
    <property type="project" value="UniProtKB-SubCell"/>
</dbReference>
<keyword evidence="6 8" id="KW-1133">Transmembrane helix</keyword>
<dbReference type="PIRSF" id="PIRSF019239">
    <property type="entry name" value="MrpE"/>
    <property type="match status" value="1"/>
</dbReference>
<dbReference type="NCBIfam" id="NF009292">
    <property type="entry name" value="PRK12651.1-3"/>
    <property type="match status" value="1"/>
</dbReference>
<comment type="caution">
    <text evidence="9">The sequence shown here is derived from an EMBL/GenBank/DDBJ whole genome shotgun (WGS) entry which is preliminary data.</text>
</comment>
<feature type="transmembrane region" description="Helical" evidence="8">
    <location>
        <begin position="28"/>
        <end position="45"/>
    </location>
</feature>
<evidence type="ECO:0000256" key="5">
    <source>
        <dbReference type="ARBA" id="ARBA00022692"/>
    </source>
</evidence>
<dbReference type="OrthoDB" id="9800498at2"/>
<feature type="transmembrane region" description="Helical" evidence="8">
    <location>
        <begin position="5"/>
        <end position="22"/>
    </location>
</feature>
<organism evidence="9 10">
    <name type="scientific">Bacillus solimangrovi</name>
    <dbReference type="NCBI Taxonomy" id="1305675"/>
    <lineage>
        <taxon>Bacteria</taxon>
        <taxon>Bacillati</taxon>
        <taxon>Bacillota</taxon>
        <taxon>Bacilli</taxon>
        <taxon>Bacillales</taxon>
        <taxon>Bacillaceae</taxon>
        <taxon>Bacillus</taxon>
    </lineage>
</organism>
<evidence type="ECO:0000256" key="2">
    <source>
        <dbReference type="ARBA" id="ARBA00006228"/>
    </source>
</evidence>
<accession>A0A1E5LHY9</accession>
<protein>
    <submittedName>
        <fullName evidence="9">Cation:proton antiporter</fullName>
    </submittedName>
</protein>
<evidence type="ECO:0000256" key="7">
    <source>
        <dbReference type="ARBA" id="ARBA00023136"/>
    </source>
</evidence>
<dbReference type="EMBL" id="MJEH01000010">
    <property type="protein sequence ID" value="OEH93666.1"/>
    <property type="molecule type" value="Genomic_DNA"/>
</dbReference>
<evidence type="ECO:0000313" key="9">
    <source>
        <dbReference type="EMBL" id="OEH93666.1"/>
    </source>
</evidence>
<feature type="transmembrane region" description="Helical" evidence="8">
    <location>
        <begin position="57"/>
        <end position="80"/>
    </location>
</feature>
<keyword evidence="10" id="KW-1185">Reference proteome</keyword>
<dbReference type="AlphaFoldDB" id="A0A1E5LHY9"/>
<comment type="similarity">
    <text evidence="2">Belongs to the CPA3 antiporters (TC 2.A.63) subunit E family.</text>
</comment>
<gene>
    <name evidence="9" type="ORF">BFG57_11535</name>
</gene>
<comment type="subcellular location">
    <subcellularLocation>
        <location evidence="1">Cell membrane</location>
        <topology evidence="1">Multi-pass membrane protein</topology>
    </subcellularLocation>
</comment>
<keyword evidence="7 8" id="KW-0472">Membrane</keyword>
<dbReference type="RefSeq" id="WP_069716241.1">
    <property type="nucleotide sequence ID" value="NZ_MJEH01000010.1"/>
</dbReference>
<dbReference type="GO" id="GO:0008324">
    <property type="term" value="F:monoatomic cation transmembrane transporter activity"/>
    <property type="evidence" value="ECO:0007669"/>
    <property type="project" value="InterPro"/>
</dbReference>
<dbReference type="InterPro" id="IPR002758">
    <property type="entry name" value="Cation_antiport_E"/>
</dbReference>
<dbReference type="PANTHER" id="PTHR34584:SF1">
    <property type="entry name" value="NA(+)_H(+) ANTIPORTER SUBUNIT E1"/>
    <property type="match status" value="1"/>
</dbReference>
<evidence type="ECO:0000256" key="6">
    <source>
        <dbReference type="ARBA" id="ARBA00022989"/>
    </source>
</evidence>
<keyword evidence="3" id="KW-0813">Transport</keyword>
<evidence type="ECO:0000256" key="8">
    <source>
        <dbReference type="SAM" id="Phobius"/>
    </source>
</evidence>
<proteinExistence type="inferred from homology"/>
<reference evidence="9 10" key="1">
    <citation type="submission" date="2016-08" db="EMBL/GenBank/DDBJ databases">
        <title>Genome of Bacillus solimangrovi GH2-4.</title>
        <authorList>
            <person name="Lim S."/>
            <person name="Kim B.-C."/>
        </authorList>
    </citation>
    <scope>NUCLEOTIDE SEQUENCE [LARGE SCALE GENOMIC DNA]</scope>
    <source>
        <strain evidence="9 10">GH2-4</strain>
    </source>
</reference>
<dbReference type="PANTHER" id="PTHR34584">
    <property type="entry name" value="NA(+)/H(+) ANTIPORTER SUBUNIT E1"/>
    <property type="match status" value="1"/>
</dbReference>
<dbReference type="STRING" id="1305675.BFG57_11535"/>
<keyword evidence="5 8" id="KW-0812">Transmembrane</keyword>